<dbReference type="InterPro" id="IPR002792">
    <property type="entry name" value="TRAM_dom"/>
</dbReference>
<name>A0A3E4M0G6_9FIRM</name>
<gene>
    <name evidence="7" type="ORF">DXD13_07725</name>
</gene>
<dbReference type="CDD" id="cd02440">
    <property type="entry name" value="AdoMet_MTases"/>
    <property type="match status" value="1"/>
</dbReference>
<dbReference type="PROSITE" id="PS51687">
    <property type="entry name" value="SAM_MT_RNA_M5U"/>
    <property type="match status" value="1"/>
</dbReference>
<dbReference type="RefSeq" id="WP_117685907.1">
    <property type="nucleotide sequence ID" value="NZ_QSQP01000008.1"/>
</dbReference>
<evidence type="ECO:0000256" key="5">
    <source>
        <dbReference type="PROSITE-ProRule" id="PRU10015"/>
    </source>
</evidence>
<dbReference type="NCBIfam" id="TIGR00479">
    <property type="entry name" value="rumA"/>
    <property type="match status" value="1"/>
</dbReference>
<keyword evidence="1 4" id="KW-0489">Methyltransferase</keyword>
<dbReference type="FunFam" id="3.40.50.150:FF:000009">
    <property type="entry name" value="23S rRNA (Uracil(1939)-C(5))-methyltransferase RlmD"/>
    <property type="match status" value="1"/>
</dbReference>
<dbReference type="Gene3D" id="3.40.50.150">
    <property type="entry name" value="Vaccinia Virus protein VP39"/>
    <property type="match status" value="1"/>
</dbReference>
<keyword evidence="3 4" id="KW-0949">S-adenosyl-L-methionine</keyword>
<dbReference type="AlphaFoldDB" id="A0A3E4M0G6"/>
<comment type="caution">
    <text evidence="7">The sequence shown here is derived from an EMBL/GenBank/DDBJ whole genome shotgun (WGS) entry which is preliminary data.</text>
</comment>
<dbReference type="PANTHER" id="PTHR11061:SF30">
    <property type="entry name" value="TRNA (URACIL(54)-C(5))-METHYLTRANSFERASE"/>
    <property type="match status" value="1"/>
</dbReference>
<dbReference type="Pfam" id="PF01938">
    <property type="entry name" value="TRAM"/>
    <property type="match status" value="1"/>
</dbReference>
<dbReference type="InterPro" id="IPR030390">
    <property type="entry name" value="MeTrfase_TrmA_AS"/>
</dbReference>
<dbReference type="InterPro" id="IPR010280">
    <property type="entry name" value="U5_MeTrfase_fam"/>
</dbReference>
<feature type="binding site" evidence="4">
    <location>
        <position position="334"/>
    </location>
    <ligand>
        <name>S-adenosyl-L-methionine</name>
        <dbReference type="ChEBI" id="CHEBI:59789"/>
    </ligand>
</feature>
<dbReference type="InterPro" id="IPR012340">
    <property type="entry name" value="NA-bd_OB-fold"/>
</dbReference>
<evidence type="ECO:0000256" key="2">
    <source>
        <dbReference type="ARBA" id="ARBA00022679"/>
    </source>
</evidence>
<dbReference type="SUPFAM" id="SSF50249">
    <property type="entry name" value="Nucleic acid-binding proteins"/>
    <property type="match status" value="1"/>
</dbReference>
<feature type="binding site" evidence="4">
    <location>
        <position position="355"/>
    </location>
    <ligand>
        <name>S-adenosyl-L-methionine</name>
        <dbReference type="ChEBI" id="CHEBI:59789"/>
    </ligand>
</feature>
<sequence length="601" mass="67637">MKKNDIFELEITDMGTDGEGIGHYDGMTFFVKDALIGDVITARATKLKKNYGYARVEEIKTPSTFRVEPQCELHKRCGGCQIQALSYEKQLEFKNNKVRNNLMRIGGFSEAKLDSKMQPPVGADNPYRYRNKAQFPVGYDRDGNIVTGFYASRSHNIIPVEDCRLGVPQNKEILDIIKEWMNECGITPYDENTHKGLVRHVLIRYGFTSKQIMVCLVINGDSLEAKRRAGNAADILCERLSKIDGMTSISYNINKENTNVILGKKTVCIWGRPYIEDTIHLLSYPDFTPQGTGITYQISPQSFYQVNPKQTEKLYSTALAFAGLTGNENVWDLYCGIGTISLFLSQKAKQVYGVEIVPQAIEDAKNNAKLNGITNAQFFVGKAEEVLPQFYENAKKTEKLTDDTASTGRTDMLRPDVIVVDPPRKGCDEKCLDTMLAMSPERIVYVSCDSATLARDLKILCEEKYELVKWQAFDQFSHTGHVETVVLLSKGAKGPVDLCSARTEVERRLVNSRKVKVDFSLENMDLSEFKGKATYEQIKAYVLEQTGLKVSSLYIAQTKKKCGLDVGENFNLPKSENARQPQCTPEKEEAIMQAFKHFGMI</sequence>
<evidence type="ECO:0000313" key="7">
    <source>
        <dbReference type="EMBL" id="RGK43126.1"/>
    </source>
</evidence>
<evidence type="ECO:0000256" key="4">
    <source>
        <dbReference type="PROSITE-ProRule" id="PRU01024"/>
    </source>
</evidence>
<keyword evidence="2 4" id="KW-0808">Transferase</keyword>
<dbReference type="PROSITE" id="PS50926">
    <property type="entry name" value="TRAM"/>
    <property type="match status" value="1"/>
</dbReference>
<dbReference type="EC" id="2.1.1.190" evidence="7"/>
<dbReference type="SUPFAM" id="SSF53335">
    <property type="entry name" value="S-adenosyl-L-methionine-dependent methyltransferases"/>
    <property type="match status" value="1"/>
</dbReference>
<evidence type="ECO:0000259" key="6">
    <source>
        <dbReference type="PROSITE" id="PS50926"/>
    </source>
</evidence>
<feature type="active site" description="Nucleophile" evidence="4">
    <location>
        <position position="448"/>
    </location>
</feature>
<dbReference type="Pfam" id="PF05958">
    <property type="entry name" value="tRNA_U5-meth_tr"/>
    <property type="match status" value="1"/>
</dbReference>
<accession>A0A3E4M0G6</accession>
<dbReference type="FunFam" id="2.40.50.140:FF:000097">
    <property type="entry name" value="23S rRNA (uracil(1939)-C(5))-methyltransferase RlmD"/>
    <property type="match status" value="1"/>
</dbReference>
<feature type="active site" evidence="5">
    <location>
        <position position="448"/>
    </location>
</feature>
<dbReference type="InterPro" id="IPR029063">
    <property type="entry name" value="SAM-dependent_MTases_sf"/>
</dbReference>
<organism evidence="7 8">
    <name type="scientific">Agathobacter rectalis</name>
    <dbReference type="NCBI Taxonomy" id="39491"/>
    <lineage>
        <taxon>Bacteria</taxon>
        <taxon>Bacillati</taxon>
        <taxon>Bacillota</taxon>
        <taxon>Clostridia</taxon>
        <taxon>Lachnospirales</taxon>
        <taxon>Lachnospiraceae</taxon>
        <taxon>Agathobacter</taxon>
    </lineage>
</organism>
<protein>
    <submittedName>
        <fullName evidence="7">23S rRNA (Uracil(1939)-C(5))-methyltransferase RlmD</fullName>
        <ecNumber evidence="7">2.1.1.190</ecNumber>
    </submittedName>
</protein>
<dbReference type="PROSITE" id="PS01230">
    <property type="entry name" value="TRMA_1"/>
    <property type="match status" value="1"/>
</dbReference>
<comment type="similarity">
    <text evidence="4">Belongs to the class I-like SAM-binding methyltransferase superfamily. RNA M5U methyltransferase family.</text>
</comment>
<dbReference type="PANTHER" id="PTHR11061">
    <property type="entry name" value="RNA M5U METHYLTRANSFERASE"/>
    <property type="match status" value="1"/>
</dbReference>
<dbReference type="Proteomes" id="UP000261052">
    <property type="component" value="Unassembled WGS sequence"/>
</dbReference>
<evidence type="ECO:0000256" key="3">
    <source>
        <dbReference type="ARBA" id="ARBA00022691"/>
    </source>
</evidence>
<feature type="binding site" evidence="4">
    <location>
        <position position="421"/>
    </location>
    <ligand>
        <name>S-adenosyl-L-methionine</name>
        <dbReference type="ChEBI" id="CHEBI:59789"/>
    </ligand>
</feature>
<reference evidence="7 8" key="1">
    <citation type="submission" date="2018-08" db="EMBL/GenBank/DDBJ databases">
        <title>A genome reference for cultivated species of the human gut microbiota.</title>
        <authorList>
            <person name="Zou Y."/>
            <person name="Xue W."/>
            <person name="Luo G."/>
        </authorList>
    </citation>
    <scope>NUCLEOTIDE SEQUENCE [LARGE SCALE GENOMIC DNA]</scope>
    <source>
        <strain evidence="7 8">TF11-15AC</strain>
    </source>
</reference>
<proteinExistence type="inferred from homology"/>
<evidence type="ECO:0000256" key="1">
    <source>
        <dbReference type="ARBA" id="ARBA00022603"/>
    </source>
</evidence>
<dbReference type="FunFam" id="2.40.50.1070:FF:000003">
    <property type="entry name" value="23S rRNA (Uracil-5-)-methyltransferase RumA"/>
    <property type="match status" value="1"/>
</dbReference>
<dbReference type="EMBL" id="QSQP01000008">
    <property type="protein sequence ID" value="RGK43126.1"/>
    <property type="molecule type" value="Genomic_DNA"/>
</dbReference>
<evidence type="ECO:0000313" key="8">
    <source>
        <dbReference type="Proteomes" id="UP000261052"/>
    </source>
</evidence>
<dbReference type="Gene3D" id="2.40.50.1070">
    <property type="match status" value="1"/>
</dbReference>
<feature type="domain" description="TRAM" evidence="6">
    <location>
        <begin position="1"/>
        <end position="58"/>
    </location>
</feature>
<feature type="binding site" evidence="4">
    <location>
        <position position="305"/>
    </location>
    <ligand>
        <name>S-adenosyl-L-methionine</name>
        <dbReference type="ChEBI" id="CHEBI:59789"/>
    </ligand>
</feature>
<dbReference type="GO" id="GO:0070475">
    <property type="term" value="P:rRNA base methylation"/>
    <property type="evidence" value="ECO:0007669"/>
    <property type="project" value="TreeGrafter"/>
</dbReference>
<dbReference type="GO" id="GO:0070041">
    <property type="term" value="F:rRNA (uridine-C5-)-methyltransferase activity"/>
    <property type="evidence" value="ECO:0007669"/>
    <property type="project" value="TreeGrafter"/>
</dbReference>
<dbReference type="Gene3D" id="2.40.50.140">
    <property type="entry name" value="Nucleic acid-binding proteins"/>
    <property type="match status" value="1"/>
</dbReference>